<feature type="binding site" evidence="11">
    <location>
        <position position="240"/>
    </location>
    <ligand>
        <name>Mg(2+)</name>
        <dbReference type="ChEBI" id="CHEBI:18420"/>
    </ligand>
</feature>
<keyword evidence="13" id="KW-1185">Reference proteome</keyword>
<dbReference type="InterPro" id="IPR003374">
    <property type="entry name" value="ApbE-like_sf"/>
</dbReference>
<dbReference type="GO" id="GO:0016740">
    <property type="term" value="F:transferase activity"/>
    <property type="evidence" value="ECO:0007669"/>
    <property type="project" value="UniProtKB-UniRule"/>
</dbReference>
<proteinExistence type="inferred from homology"/>
<evidence type="ECO:0000256" key="5">
    <source>
        <dbReference type="ARBA" id="ARBA00022723"/>
    </source>
</evidence>
<evidence type="ECO:0000313" key="12">
    <source>
        <dbReference type="EMBL" id="PQJ29078.1"/>
    </source>
</evidence>
<keyword evidence="4 10" id="KW-0808">Transferase</keyword>
<evidence type="ECO:0000256" key="4">
    <source>
        <dbReference type="ARBA" id="ARBA00022679"/>
    </source>
</evidence>
<dbReference type="SUPFAM" id="SSF143631">
    <property type="entry name" value="ApbE-like"/>
    <property type="match status" value="1"/>
</dbReference>
<evidence type="ECO:0000256" key="2">
    <source>
        <dbReference type="ARBA" id="ARBA00016337"/>
    </source>
</evidence>
<name>A0A2S7U253_9BACT</name>
<protein>
    <recommendedName>
        <fullName evidence="2 10">FAD:protein FMN transferase</fullName>
        <ecNumber evidence="1 10">2.7.1.180</ecNumber>
    </recommendedName>
    <alternativeName>
        <fullName evidence="8 10">Flavin transferase</fullName>
    </alternativeName>
</protein>
<evidence type="ECO:0000256" key="1">
    <source>
        <dbReference type="ARBA" id="ARBA00011955"/>
    </source>
</evidence>
<gene>
    <name evidence="12" type="ORF">BSZ32_11640</name>
</gene>
<sequence length="282" mass="30995">MTRKLFIVALLLIAGVLIFINKGGDEAPYHSFHGNIFGTRYKVQYQAHKKLHKKLGLTPNQLKQQVENEFQRIDNIASSWKADSEISRFNRSAAKDDFRLSKELSEIIALSEEVKASTDGAFDIHYRGNEIDVSAIAKGYAVDRICDYLGEELHIDAFLVDIGGEIKAKGKNAKGKLWTVAIYIPPSHAHVKGPHVELSDTSIATSGQYFKPDHIKQAGHGISNDLLSSSVIHPSNATADALATALFVMGSEAGLAWAKEHKIRAIFIKTDGTVIETMGAKR</sequence>
<dbReference type="EC" id="2.7.1.180" evidence="1 10"/>
<accession>A0A2S7U253</accession>
<feature type="binding site" evidence="11">
    <location>
        <position position="244"/>
    </location>
    <ligand>
        <name>Mg(2+)</name>
        <dbReference type="ChEBI" id="CHEBI:18420"/>
    </ligand>
</feature>
<keyword evidence="7 10" id="KW-0460">Magnesium</keyword>
<comment type="similarity">
    <text evidence="10">Belongs to the ApbE family.</text>
</comment>
<dbReference type="RefSeq" id="WP_105043569.1">
    <property type="nucleotide sequence ID" value="NZ_MQWA01000001.1"/>
</dbReference>
<dbReference type="PANTHER" id="PTHR30040">
    <property type="entry name" value="THIAMINE BIOSYNTHESIS LIPOPROTEIN APBE"/>
    <property type="match status" value="1"/>
</dbReference>
<evidence type="ECO:0000256" key="3">
    <source>
        <dbReference type="ARBA" id="ARBA00022630"/>
    </source>
</evidence>
<dbReference type="EMBL" id="MQWA01000001">
    <property type="protein sequence ID" value="PQJ29078.1"/>
    <property type="molecule type" value="Genomic_DNA"/>
</dbReference>
<evidence type="ECO:0000256" key="7">
    <source>
        <dbReference type="ARBA" id="ARBA00022842"/>
    </source>
</evidence>
<dbReference type="PIRSF" id="PIRSF006268">
    <property type="entry name" value="ApbE"/>
    <property type="match status" value="1"/>
</dbReference>
<evidence type="ECO:0000256" key="8">
    <source>
        <dbReference type="ARBA" id="ARBA00031306"/>
    </source>
</evidence>
<keyword evidence="3 10" id="KW-0285">Flavoprotein</keyword>
<evidence type="ECO:0000313" key="13">
    <source>
        <dbReference type="Proteomes" id="UP000239907"/>
    </source>
</evidence>
<dbReference type="OrthoDB" id="9778595at2"/>
<evidence type="ECO:0000256" key="9">
    <source>
        <dbReference type="ARBA" id="ARBA00048540"/>
    </source>
</evidence>
<evidence type="ECO:0000256" key="10">
    <source>
        <dbReference type="PIRNR" id="PIRNR006268"/>
    </source>
</evidence>
<comment type="caution">
    <text evidence="12">The sequence shown here is derived from an EMBL/GenBank/DDBJ whole genome shotgun (WGS) entry which is preliminary data.</text>
</comment>
<keyword evidence="5 10" id="KW-0479">Metal-binding</keyword>
<dbReference type="GO" id="GO:0046872">
    <property type="term" value="F:metal ion binding"/>
    <property type="evidence" value="ECO:0007669"/>
    <property type="project" value="UniProtKB-UniRule"/>
</dbReference>
<dbReference type="Pfam" id="PF02424">
    <property type="entry name" value="ApbE"/>
    <property type="match status" value="2"/>
</dbReference>
<dbReference type="PANTHER" id="PTHR30040:SF2">
    <property type="entry name" value="FAD:PROTEIN FMN TRANSFERASE"/>
    <property type="match status" value="1"/>
</dbReference>
<keyword evidence="6 10" id="KW-0274">FAD</keyword>
<dbReference type="InterPro" id="IPR024932">
    <property type="entry name" value="ApbE"/>
</dbReference>
<evidence type="ECO:0000256" key="6">
    <source>
        <dbReference type="ARBA" id="ARBA00022827"/>
    </source>
</evidence>
<comment type="cofactor">
    <cofactor evidence="11">
        <name>Mg(2+)</name>
        <dbReference type="ChEBI" id="CHEBI:18420"/>
    </cofactor>
    <cofactor evidence="11">
        <name>Mn(2+)</name>
        <dbReference type="ChEBI" id="CHEBI:29035"/>
    </cofactor>
    <text evidence="11">Magnesium. Can also use manganese.</text>
</comment>
<organism evidence="12 13">
    <name type="scientific">Rubritalea profundi</name>
    <dbReference type="NCBI Taxonomy" id="1658618"/>
    <lineage>
        <taxon>Bacteria</taxon>
        <taxon>Pseudomonadati</taxon>
        <taxon>Verrucomicrobiota</taxon>
        <taxon>Verrucomicrobiia</taxon>
        <taxon>Verrucomicrobiales</taxon>
        <taxon>Rubritaleaceae</taxon>
        <taxon>Rubritalea</taxon>
    </lineage>
</organism>
<comment type="catalytic activity">
    <reaction evidence="9 10">
        <text>L-threonyl-[protein] + FAD = FMN-L-threonyl-[protein] + AMP + H(+)</text>
        <dbReference type="Rhea" id="RHEA:36847"/>
        <dbReference type="Rhea" id="RHEA-COMP:11060"/>
        <dbReference type="Rhea" id="RHEA-COMP:11061"/>
        <dbReference type="ChEBI" id="CHEBI:15378"/>
        <dbReference type="ChEBI" id="CHEBI:30013"/>
        <dbReference type="ChEBI" id="CHEBI:57692"/>
        <dbReference type="ChEBI" id="CHEBI:74257"/>
        <dbReference type="ChEBI" id="CHEBI:456215"/>
        <dbReference type="EC" id="2.7.1.180"/>
    </reaction>
</comment>
<feature type="binding site" evidence="11">
    <location>
        <position position="135"/>
    </location>
    <ligand>
        <name>Mg(2+)</name>
        <dbReference type="ChEBI" id="CHEBI:18420"/>
    </ligand>
</feature>
<evidence type="ECO:0000256" key="11">
    <source>
        <dbReference type="PIRSR" id="PIRSR006268-2"/>
    </source>
</evidence>
<dbReference type="AlphaFoldDB" id="A0A2S7U253"/>
<reference evidence="12 13" key="1">
    <citation type="submission" date="2016-12" db="EMBL/GenBank/DDBJ databases">
        <title>Study of bacterial adaptation to deep sea.</title>
        <authorList>
            <person name="Song J."/>
            <person name="Yoshizawa S."/>
            <person name="Kogure K."/>
        </authorList>
    </citation>
    <scope>NUCLEOTIDE SEQUENCE [LARGE SCALE GENOMIC DNA]</scope>
    <source>
        <strain evidence="12 13">SAORIC-165</strain>
    </source>
</reference>
<dbReference type="Proteomes" id="UP000239907">
    <property type="component" value="Unassembled WGS sequence"/>
</dbReference>
<dbReference type="Gene3D" id="3.10.520.10">
    <property type="entry name" value="ApbE-like domains"/>
    <property type="match status" value="2"/>
</dbReference>